<evidence type="ECO:0000256" key="2">
    <source>
        <dbReference type="ARBA" id="ARBA00010792"/>
    </source>
</evidence>
<dbReference type="EMBL" id="CP001802">
    <property type="protein sequence ID" value="ACY23757.1"/>
    <property type="molecule type" value="Genomic_DNA"/>
</dbReference>
<dbReference type="RefSeq" id="WP_012836239.1">
    <property type="nucleotide sequence ID" value="NC_013441.1"/>
</dbReference>
<dbReference type="eggNOG" id="COG0586">
    <property type="taxonomic scope" value="Bacteria"/>
</dbReference>
<feature type="domain" description="VTT" evidence="8">
    <location>
        <begin position="41"/>
        <end position="166"/>
    </location>
</feature>
<dbReference type="OrthoDB" id="9813426at2"/>
<feature type="transmembrane region" description="Helical" evidence="7">
    <location>
        <begin position="176"/>
        <end position="194"/>
    </location>
</feature>
<feature type="transmembrane region" description="Helical" evidence="7">
    <location>
        <begin position="147"/>
        <end position="170"/>
    </location>
</feature>
<dbReference type="Pfam" id="PF09335">
    <property type="entry name" value="VTT_dom"/>
    <property type="match status" value="1"/>
</dbReference>
<reference evidence="9 10" key="2">
    <citation type="journal article" date="2010" name="Stand. Genomic Sci.">
        <title>Complete genome sequence of Gordonia bronchialis type strain (3410).</title>
        <authorList>
            <person name="Ivanova N."/>
            <person name="Sikorski J."/>
            <person name="Jando M."/>
            <person name="Lapidus A."/>
            <person name="Nolan M."/>
            <person name="Lucas S."/>
            <person name="Del Rio T.G."/>
            <person name="Tice H."/>
            <person name="Copeland A."/>
            <person name="Cheng J.F."/>
            <person name="Chen F."/>
            <person name="Bruce D."/>
            <person name="Goodwin L."/>
            <person name="Pitluck S."/>
            <person name="Mavromatis K."/>
            <person name="Ovchinnikova G."/>
            <person name="Pati A."/>
            <person name="Chen A."/>
            <person name="Palaniappan K."/>
            <person name="Land M."/>
            <person name="Hauser L."/>
            <person name="Chang Y.J."/>
            <person name="Jeffries C.D."/>
            <person name="Chain P."/>
            <person name="Saunders E."/>
            <person name="Han C."/>
            <person name="Detter J.C."/>
            <person name="Brettin T."/>
            <person name="Rohde M."/>
            <person name="Goker M."/>
            <person name="Bristow J."/>
            <person name="Eisen J.A."/>
            <person name="Markowitz V."/>
            <person name="Hugenholtz P."/>
            <person name="Klenk H.P."/>
            <person name="Kyrpides N.C."/>
        </authorList>
    </citation>
    <scope>NUCLEOTIDE SEQUENCE [LARGE SCALE GENOMIC DNA]</scope>
    <source>
        <strain evidence="10">ATCC 25592 / DSM 43247 / BCRC 13721 / JCM 3198 / KCTC 3076 / NBRC 16047 / NCTC 10667</strain>
    </source>
</reference>
<dbReference type="KEGG" id="gbr:Gbro_4631"/>
<feature type="transmembrane region" description="Helical" evidence="7">
    <location>
        <begin position="18"/>
        <end position="41"/>
    </location>
</feature>
<evidence type="ECO:0000313" key="9">
    <source>
        <dbReference type="EMBL" id="ACY23757.1"/>
    </source>
</evidence>
<evidence type="ECO:0000256" key="5">
    <source>
        <dbReference type="ARBA" id="ARBA00022989"/>
    </source>
</evidence>
<keyword evidence="6 7" id="KW-0472">Membrane</keyword>
<gene>
    <name evidence="9" type="ordered locus">Gbro_4631</name>
</gene>
<name>D0L7G8_GORB4</name>
<dbReference type="GO" id="GO:0005886">
    <property type="term" value="C:plasma membrane"/>
    <property type="evidence" value="ECO:0007669"/>
    <property type="project" value="UniProtKB-SubCell"/>
</dbReference>
<evidence type="ECO:0000256" key="7">
    <source>
        <dbReference type="RuleBase" id="RU367016"/>
    </source>
</evidence>
<keyword evidence="10" id="KW-1185">Reference proteome</keyword>
<sequence length="213" mass="22557">MHAFADWLVDVVGSVPSWAVYLVACGVVFAETATLILGLILPSEAVLLAAGVAAAVGSTQIAALIVAVCVAAVAGDLTGYRVGRTSGHRLMSSRIGRRFGEERWAHAAERINADGMIAVASGRWIGYVRTVVPPVAGTTRMHLTRFVVADVIGATSWATTVLLVGYFAGAALATTVLFYLAAAIAVTAGLYYLFRWWRSRRVATSDADELTRD</sequence>
<reference evidence="10" key="1">
    <citation type="submission" date="2009-10" db="EMBL/GenBank/DDBJ databases">
        <title>The complete chromosome of Gordonia bronchialis DSM 43247.</title>
        <authorList>
            <consortium name="US DOE Joint Genome Institute (JGI-PGF)"/>
            <person name="Lucas S."/>
            <person name="Copeland A."/>
            <person name="Lapidus A."/>
            <person name="Glavina del Rio T."/>
            <person name="Dalin E."/>
            <person name="Tice H."/>
            <person name="Bruce D."/>
            <person name="Goodwin L."/>
            <person name="Pitluck S."/>
            <person name="Kyrpides N."/>
            <person name="Mavromatis K."/>
            <person name="Ivanova N."/>
            <person name="Ovchinnikova G."/>
            <person name="Saunders E."/>
            <person name="Brettin T."/>
            <person name="Detter J.C."/>
            <person name="Han C."/>
            <person name="Larimer F."/>
            <person name="Land M."/>
            <person name="Hauser L."/>
            <person name="Markowitz V."/>
            <person name="Cheng J.-F."/>
            <person name="Hugenholtz P."/>
            <person name="Woyke T."/>
            <person name="Wu D."/>
            <person name="Jando M."/>
            <person name="Schneider S."/>
            <person name="Goeker M."/>
            <person name="Klenk H.-P."/>
            <person name="Eisen J.A."/>
        </authorList>
    </citation>
    <scope>NUCLEOTIDE SEQUENCE [LARGE SCALE GENOMIC DNA]</scope>
    <source>
        <strain evidence="10">ATCC 25592 / DSM 43247 / BCRC 13721 / JCM 3198 / KCTC 3076 / NBRC 16047 / NCTC 10667</strain>
    </source>
</reference>
<dbReference type="InterPro" id="IPR032818">
    <property type="entry name" value="DedA-like"/>
</dbReference>
<evidence type="ECO:0000256" key="3">
    <source>
        <dbReference type="ARBA" id="ARBA00022475"/>
    </source>
</evidence>
<evidence type="ECO:0000256" key="1">
    <source>
        <dbReference type="ARBA" id="ARBA00004651"/>
    </source>
</evidence>
<keyword evidence="3 7" id="KW-1003">Cell membrane</keyword>
<feature type="transmembrane region" description="Helical" evidence="7">
    <location>
        <begin position="47"/>
        <end position="74"/>
    </location>
</feature>
<organism evidence="9 10">
    <name type="scientific">Gordonia bronchialis (strain ATCC 25592 / DSM 43247 / BCRC 13721 / JCM 3198 / KCTC 3076 / NBRC 16047 / NCTC 10667)</name>
    <name type="common">Rhodococcus bronchialis</name>
    <dbReference type="NCBI Taxonomy" id="526226"/>
    <lineage>
        <taxon>Bacteria</taxon>
        <taxon>Bacillati</taxon>
        <taxon>Actinomycetota</taxon>
        <taxon>Actinomycetes</taxon>
        <taxon>Mycobacteriales</taxon>
        <taxon>Gordoniaceae</taxon>
        <taxon>Gordonia</taxon>
    </lineage>
</organism>
<dbReference type="AlphaFoldDB" id="D0L7G8"/>
<dbReference type="HOGENOM" id="CLU_044208_4_0_11"/>
<dbReference type="InterPro" id="IPR032816">
    <property type="entry name" value="VTT_dom"/>
</dbReference>
<comment type="similarity">
    <text evidence="2 7">Belongs to the DedA family.</text>
</comment>
<proteinExistence type="inferred from homology"/>
<keyword evidence="5 7" id="KW-1133">Transmembrane helix</keyword>
<comment type="subcellular location">
    <subcellularLocation>
        <location evidence="1 7">Cell membrane</location>
        <topology evidence="1 7">Multi-pass membrane protein</topology>
    </subcellularLocation>
</comment>
<evidence type="ECO:0000259" key="8">
    <source>
        <dbReference type="Pfam" id="PF09335"/>
    </source>
</evidence>
<protein>
    <submittedName>
        <fullName evidence="9">SNARE associated Golgi protein-like protein</fullName>
    </submittedName>
</protein>
<accession>D0L7G8</accession>
<dbReference type="Proteomes" id="UP000001219">
    <property type="component" value="Chromosome"/>
</dbReference>
<evidence type="ECO:0000256" key="4">
    <source>
        <dbReference type="ARBA" id="ARBA00022692"/>
    </source>
</evidence>
<keyword evidence="4 7" id="KW-0812">Transmembrane</keyword>
<dbReference type="PANTHER" id="PTHR30353:SF0">
    <property type="entry name" value="TRANSMEMBRANE PROTEIN"/>
    <property type="match status" value="1"/>
</dbReference>
<dbReference type="PANTHER" id="PTHR30353">
    <property type="entry name" value="INNER MEMBRANE PROTEIN DEDA-RELATED"/>
    <property type="match status" value="1"/>
</dbReference>
<evidence type="ECO:0000256" key="6">
    <source>
        <dbReference type="ARBA" id="ARBA00023136"/>
    </source>
</evidence>
<evidence type="ECO:0000313" key="10">
    <source>
        <dbReference type="Proteomes" id="UP000001219"/>
    </source>
</evidence>